<dbReference type="InterPro" id="IPR011058">
    <property type="entry name" value="Cyanovirin-N"/>
</dbReference>
<dbReference type="InterPro" id="IPR036673">
    <property type="entry name" value="Cyanovirin-N_sf"/>
</dbReference>
<proteinExistence type="predicted"/>
<evidence type="ECO:0000259" key="1">
    <source>
        <dbReference type="SMART" id="SM01111"/>
    </source>
</evidence>
<dbReference type="EMBL" id="PYWC01000108">
    <property type="protein sequence ID" value="PWW72357.1"/>
    <property type="molecule type" value="Genomic_DNA"/>
</dbReference>
<evidence type="ECO:0000313" key="3">
    <source>
        <dbReference type="Proteomes" id="UP000246991"/>
    </source>
</evidence>
<dbReference type="PANTHER" id="PTHR42076:SF1">
    <property type="entry name" value="CYANOVIRIN-N DOMAIN-CONTAINING PROTEIN"/>
    <property type="match status" value="1"/>
</dbReference>
<dbReference type="PANTHER" id="PTHR42076">
    <property type="entry name" value="CYANOVIRIN-N HOMOLOG"/>
    <property type="match status" value="1"/>
</dbReference>
<organism evidence="2 3">
    <name type="scientific">Tuber magnatum</name>
    <name type="common">white Piedmont truffle</name>
    <dbReference type="NCBI Taxonomy" id="42249"/>
    <lineage>
        <taxon>Eukaryota</taxon>
        <taxon>Fungi</taxon>
        <taxon>Dikarya</taxon>
        <taxon>Ascomycota</taxon>
        <taxon>Pezizomycotina</taxon>
        <taxon>Pezizomycetes</taxon>
        <taxon>Pezizales</taxon>
        <taxon>Tuberaceae</taxon>
        <taxon>Tuber</taxon>
    </lineage>
</organism>
<gene>
    <name evidence="2" type="ORF">C7212DRAFT_336620</name>
</gene>
<evidence type="ECO:0000313" key="2">
    <source>
        <dbReference type="EMBL" id="PWW72357.1"/>
    </source>
</evidence>
<feature type="domain" description="Cyanovirin-N" evidence="1">
    <location>
        <begin position="2"/>
        <end position="102"/>
    </location>
</feature>
<keyword evidence="3" id="KW-1185">Reference proteome</keyword>
<comment type="caution">
    <text evidence="2">The sequence shown here is derived from an EMBL/GenBank/DDBJ whole genome shotgun (WGS) entry which is preliminary data.</text>
</comment>
<dbReference type="OrthoDB" id="2441380at2759"/>
<dbReference type="Pfam" id="PF08881">
    <property type="entry name" value="CVNH"/>
    <property type="match status" value="1"/>
</dbReference>
<accession>A0A317SF24</accession>
<dbReference type="SUPFAM" id="SSF51322">
    <property type="entry name" value="Cyanovirin-N"/>
    <property type="match status" value="1"/>
</dbReference>
<name>A0A317SF24_9PEZI</name>
<protein>
    <submittedName>
        <fullName evidence="2">Cyanovirin-N</fullName>
    </submittedName>
</protein>
<dbReference type="STRING" id="42249.A0A317SF24"/>
<sequence>MSYRVTSRNPVLINGGRTLRADCQKLDGSWVTSELDLNTCIGNLNGFLAWDMHNFSDSAEDIRLEEDGRKLTCMVRKVDGGHRERQGIHLDKIHNSNGVLSYRYN</sequence>
<dbReference type="Gene3D" id="2.30.60.10">
    <property type="entry name" value="Cyanovirin-N"/>
    <property type="match status" value="1"/>
</dbReference>
<dbReference type="SMART" id="SM01111">
    <property type="entry name" value="CVNH"/>
    <property type="match status" value="1"/>
</dbReference>
<reference evidence="2 3" key="1">
    <citation type="submission" date="2018-03" db="EMBL/GenBank/DDBJ databases">
        <title>Genomes of Pezizomycetes fungi and the evolution of truffles.</title>
        <authorList>
            <person name="Murat C."/>
            <person name="Payen T."/>
            <person name="Noel B."/>
            <person name="Kuo A."/>
            <person name="Martin F.M."/>
        </authorList>
    </citation>
    <scope>NUCLEOTIDE SEQUENCE [LARGE SCALE GENOMIC DNA]</scope>
    <source>
        <strain evidence="2">091103-1</strain>
    </source>
</reference>
<dbReference type="Proteomes" id="UP000246991">
    <property type="component" value="Unassembled WGS sequence"/>
</dbReference>
<dbReference type="AlphaFoldDB" id="A0A317SF24"/>